<accession>A0A0P0W3U5</accession>
<protein>
    <submittedName>
        <fullName evidence="2">Os03g0782066 protein</fullName>
    </submittedName>
</protein>
<name>A0A0P0W3U5_ORYSJ</name>
<reference evidence="2 3" key="3">
    <citation type="journal article" date="2013" name="Rice">
        <title>Improvement of the Oryza sativa Nipponbare reference genome using next generation sequence and optical map data.</title>
        <authorList>
            <person name="Kawahara Y."/>
            <person name="de la Bastide M."/>
            <person name="Hamilton J.P."/>
            <person name="Kanamori H."/>
            <person name="McCombie W.R."/>
            <person name="Ouyang S."/>
            <person name="Schwartz D.C."/>
            <person name="Tanaka T."/>
            <person name="Wu J."/>
            <person name="Zhou S."/>
            <person name="Childs K.L."/>
            <person name="Davidson R.M."/>
            <person name="Lin H."/>
            <person name="Quesada-Ocampo L."/>
            <person name="Vaillancourt B."/>
            <person name="Sakai H."/>
            <person name="Lee S.S."/>
            <person name="Kim J."/>
            <person name="Numa H."/>
            <person name="Itoh T."/>
            <person name="Buell C.R."/>
            <person name="Matsumoto T."/>
        </authorList>
    </citation>
    <scope>NUCLEOTIDE SEQUENCE [LARGE SCALE GENOMIC DNA]</scope>
    <source>
        <strain evidence="3">cv. Nipponbare</strain>
    </source>
</reference>
<sequence length="176" mass="17038">MIAGGGEVNSPAMAHGEDARSGSEPGSSADGGGVAGIGVISWGSSAPGSSAGRILSAAASLARSSKRRGGDAARGAGDMGCGRRVSSPGVRAAATASSRRISASSICWQVVSVSTAGVAGKASLMRPKTRATGTGFHAVLPNQASVPVKDRMARSSVAVGGGAVMALSATSVRRSS</sequence>
<reference evidence="2 3" key="2">
    <citation type="journal article" date="2013" name="Plant Cell Physiol.">
        <title>Rice Annotation Project Database (RAP-DB): an integrative and interactive database for rice genomics.</title>
        <authorList>
            <person name="Sakai H."/>
            <person name="Lee S.S."/>
            <person name="Tanaka T."/>
            <person name="Numa H."/>
            <person name="Kim J."/>
            <person name="Kawahara Y."/>
            <person name="Wakimoto H."/>
            <person name="Yang C.C."/>
            <person name="Iwamoto M."/>
            <person name="Abe T."/>
            <person name="Yamada Y."/>
            <person name="Muto A."/>
            <person name="Inokuchi H."/>
            <person name="Ikemura T."/>
            <person name="Matsumoto T."/>
            <person name="Sasaki T."/>
            <person name="Itoh T."/>
        </authorList>
    </citation>
    <scope>NUCLEOTIDE SEQUENCE [LARGE SCALE GENOMIC DNA]</scope>
    <source>
        <strain evidence="3">cv. Nipponbare</strain>
    </source>
</reference>
<organism evidence="2 3">
    <name type="scientific">Oryza sativa subsp. japonica</name>
    <name type="common">Rice</name>
    <dbReference type="NCBI Taxonomy" id="39947"/>
    <lineage>
        <taxon>Eukaryota</taxon>
        <taxon>Viridiplantae</taxon>
        <taxon>Streptophyta</taxon>
        <taxon>Embryophyta</taxon>
        <taxon>Tracheophyta</taxon>
        <taxon>Spermatophyta</taxon>
        <taxon>Magnoliopsida</taxon>
        <taxon>Liliopsida</taxon>
        <taxon>Poales</taxon>
        <taxon>Poaceae</taxon>
        <taxon>BOP clade</taxon>
        <taxon>Oryzoideae</taxon>
        <taxon>Oryzeae</taxon>
        <taxon>Oryzinae</taxon>
        <taxon>Oryza</taxon>
        <taxon>Oryza sativa</taxon>
    </lineage>
</organism>
<dbReference type="EMBL" id="AP014959">
    <property type="protein sequence ID" value="BAS86688.1"/>
    <property type="molecule type" value="Genomic_DNA"/>
</dbReference>
<reference evidence="3" key="1">
    <citation type="journal article" date="2005" name="Nature">
        <title>The map-based sequence of the rice genome.</title>
        <authorList>
            <consortium name="International rice genome sequencing project (IRGSP)"/>
            <person name="Matsumoto T."/>
            <person name="Wu J."/>
            <person name="Kanamori H."/>
            <person name="Katayose Y."/>
            <person name="Fujisawa M."/>
            <person name="Namiki N."/>
            <person name="Mizuno H."/>
            <person name="Yamamoto K."/>
            <person name="Antonio B.A."/>
            <person name="Baba T."/>
            <person name="Sakata K."/>
            <person name="Nagamura Y."/>
            <person name="Aoki H."/>
            <person name="Arikawa K."/>
            <person name="Arita K."/>
            <person name="Bito T."/>
            <person name="Chiden Y."/>
            <person name="Fujitsuka N."/>
            <person name="Fukunaka R."/>
            <person name="Hamada M."/>
            <person name="Harada C."/>
            <person name="Hayashi A."/>
            <person name="Hijishita S."/>
            <person name="Honda M."/>
            <person name="Hosokawa S."/>
            <person name="Ichikawa Y."/>
            <person name="Idonuma A."/>
            <person name="Iijima M."/>
            <person name="Ikeda M."/>
            <person name="Ikeno M."/>
            <person name="Ito K."/>
            <person name="Ito S."/>
            <person name="Ito T."/>
            <person name="Ito Y."/>
            <person name="Ito Y."/>
            <person name="Iwabuchi A."/>
            <person name="Kamiya K."/>
            <person name="Karasawa W."/>
            <person name="Kurita K."/>
            <person name="Katagiri S."/>
            <person name="Kikuta A."/>
            <person name="Kobayashi H."/>
            <person name="Kobayashi N."/>
            <person name="Machita K."/>
            <person name="Maehara T."/>
            <person name="Masukawa M."/>
            <person name="Mizubayashi T."/>
            <person name="Mukai Y."/>
            <person name="Nagasaki H."/>
            <person name="Nagata Y."/>
            <person name="Naito S."/>
            <person name="Nakashima M."/>
            <person name="Nakama Y."/>
            <person name="Nakamichi Y."/>
            <person name="Nakamura M."/>
            <person name="Meguro A."/>
            <person name="Negishi M."/>
            <person name="Ohta I."/>
            <person name="Ohta T."/>
            <person name="Okamoto M."/>
            <person name="Ono N."/>
            <person name="Saji S."/>
            <person name="Sakaguchi M."/>
            <person name="Sakai K."/>
            <person name="Shibata M."/>
            <person name="Shimokawa T."/>
            <person name="Song J."/>
            <person name="Takazaki Y."/>
            <person name="Terasawa K."/>
            <person name="Tsugane M."/>
            <person name="Tsuji K."/>
            <person name="Ueda S."/>
            <person name="Waki K."/>
            <person name="Yamagata H."/>
            <person name="Yamamoto M."/>
            <person name="Yamamoto S."/>
            <person name="Yamane H."/>
            <person name="Yoshiki S."/>
            <person name="Yoshihara R."/>
            <person name="Yukawa K."/>
            <person name="Zhong H."/>
            <person name="Yano M."/>
            <person name="Yuan Q."/>
            <person name="Ouyang S."/>
            <person name="Liu J."/>
            <person name="Jones K.M."/>
            <person name="Gansberger K."/>
            <person name="Moffat K."/>
            <person name="Hill J."/>
            <person name="Bera J."/>
            <person name="Fadrosh D."/>
            <person name="Jin S."/>
            <person name="Johri S."/>
            <person name="Kim M."/>
            <person name="Overton L."/>
            <person name="Reardon M."/>
            <person name="Tsitrin T."/>
            <person name="Vuong H."/>
            <person name="Weaver B."/>
            <person name="Ciecko A."/>
            <person name="Tallon L."/>
            <person name="Jackson J."/>
            <person name="Pai G."/>
            <person name="Aken S.V."/>
            <person name="Utterback T."/>
            <person name="Reidmuller S."/>
            <person name="Feldblyum T."/>
            <person name="Hsiao J."/>
            <person name="Zismann V."/>
            <person name="Iobst S."/>
            <person name="de Vazeille A.R."/>
            <person name="Buell C.R."/>
            <person name="Ying K."/>
            <person name="Li Y."/>
            <person name="Lu T."/>
            <person name="Huang Y."/>
            <person name="Zhao Q."/>
            <person name="Feng Q."/>
            <person name="Zhang L."/>
            <person name="Zhu J."/>
            <person name="Weng Q."/>
            <person name="Mu J."/>
            <person name="Lu Y."/>
            <person name="Fan D."/>
            <person name="Liu Y."/>
            <person name="Guan J."/>
            <person name="Zhang Y."/>
            <person name="Yu S."/>
            <person name="Liu X."/>
            <person name="Zhang Y."/>
            <person name="Hong G."/>
            <person name="Han B."/>
            <person name="Choisne N."/>
            <person name="Demange N."/>
            <person name="Orjeda G."/>
            <person name="Samain S."/>
            <person name="Cattolico L."/>
            <person name="Pelletier E."/>
            <person name="Couloux A."/>
            <person name="Segurens B."/>
            <person name="Wincker P."/>
            <person name="D'Hont A."/>
            <person name="Scarpelli C."/>
            <person name="Weissenbach J."/>
            <person name="Salanoubat M."/>
            <person name="Quetier F."/>
            <person name="Yu Y."/>
            <person name="Kim H.R."/>
            <person name="Rambo T."/>
            <person name="Currie J."/>
            <person name="Collura K."/>
            <person name="Luo M."/>
            <person name="Yang T."/>
            <person name="Ammiraju J.S.S."/>
            <person name="Engler F."/>
            <person name="Soderlund C."/>
            <person name="Wing R.A."/>
            <person name="Palmer L.E."/>
            <person name="de la Bastide M."/>
            <person name="Spiegel L."/>
            <person name="Nascimento L."/>
            <person name="Zutavern T."/>
            <person name="O'Shaughnessy A."/>
            <person name="Dike S."/>
            <person name="Dedhia N."/>
            <person name="Preston R."/>
            <person name="Balija V."/>
            <person name="McCombie W.R."/>
            <person name="Chow T."/>
            <person name="Chen H."/>
            <person name="Chung M."/>
            <person name="Chen C."/>
            <person name="Shaw J."/>
            <person name="Wu H."/>
            <person name="Hsiao K."/>
            <person name="Chao Y."/>
            <person name="Chu M."/>
            <person name="Cheng C."/>
            <person name="Hour A."/>
            <person name="Lee P."/>
            <person name="Lin S."/>
            <person name="Lin Y."/>
            <person name="Liou J."/>
            <person name="Liu S."/>
            <person name="Hsing Y."/>
            <person name="Raghuvanshi S."/>
            <person name="Mohanty A."/>
            <person name="Bharti A.K."/>
            <person name="Gaur A."/>
            <person name="Gupta V."/>
            <person name="Kumar D."/>
            <person name="Ravi V."/>
            <person name="Vij S."/>
            <person name="Kapur A."/>
            <person name="Khurana P."/>
            <person name="Khurana P."/>
            <person name="Khurana J.P."/>
            <person name="Tyagi A.K."/>
            <person name="Gaikwad K."/>
            <person name="Singh A."/>
            <person name="Dalal V."/>
            <person name="Srivastava S."/>
            <person name="Dixit A."/>
            <person name="Pal A.K."/>
            <person name="Ghazi I.A."/>
            <person name="Yadav M."/>
            <person name="Pandit A."/>
            <person name="Bhargava A."/>
            <person name="Sureshbabu K."/>
            <person name="Batra K."/>
            <person name="Sharma T.R."/>
            <person name="Mohapatra T."/>
            <person name="Singh N.K."/>
            <person name="Messing J."/>
            <person name="Nelson A.B."/>
            <person name="Fuks G."/>
            <person name="Kavchok S."/>
            <person name="Keizer G."/>
            <person name="Linton E."/>
            <person name="Llaca V."/>
            <person name="Song R."/>
            <person name="Tanyolac B."/>
            <person name="Young S."/>
            <person name="Ho-Il K."/>
            <person name="Hahn J.H."/>
            <person name="Sangsakoo G."/>
            <person name="Vanavichit A."/>
            <person name="de Mattos Luiz.A.T."/>
            <person name="Zimmer P.D."/>
            <person name="Malone G."/>
            <person name="Dellagostin O."/>
            <person name="de Oliveira A.C."/>
            <person name="Bevan M."/>
            <person name="Bancroft I."/>
            <person name="Minx P."/>
            <person name="Cordum H."/>
            <person name="Wilson R."/>
            <person name="Cheng Z."/>
            <person name="Jin W."/>
            <person name="Jiang J."/>
            <person name="Leong S.A."/>
            <person name="Iwama H."/>
            <person name="Gojobori T."/>
            <person name="Itoh T."/>
            <person name="Niimura Y."/>
            <person name="Fujii Y."/>
            <person name="Habara T."/>
            <person name="Sakai H."/>
            <person name="Sato Y."/>
            <person name="Wilson G."/>
            <person name="Kumar K."/>
            <person name="McCouch S."/>
            <person name="Juretic N."/>
            <person name="Hoen D."/>
            <person name="Wright S."/>
            <person name="Bruskiewich R."/>
            <person name="Bureau T."/>
            <person name="Miyao A."/>
            <person name="Hirochika H."/>
            <person name="Nishikawa T."/>
            <person name="Kadowaki K."/>
            <person name="Sugiura M."/>
            <person name="Burr B."/>
            <person name="Sasaki T."/>
        </authorList>
    </citation>
    <scope>NUCLEOTIDE SEQUENCE [LARGE SCALE GENOMIC DNA]</scope>
    <source>
        <strain evidence="3">cv. Nipponbare</strain>
    </source>
</reference>
<dbReference type="AlphaFoldDB" id="A0A0P0W3U5"/>
<feature type="region of interest" description="Disordered" evidence="1">
    <location>
        <begin position="1"/>
        <end position="32"/>
    </location>
</feature>
<evidence type="ECO:0000313" key="2">
    <source>
        <dbReference type="EMBL" id="BAS86688.1"/>
    </source>
</evidence>
<proteinExistence type="predicted"/>
<keyword evidence="3" id="KW-1185">Reference proteome</keyword>
<dbReference type="PaxDb" id="39947-A0A0P0W3U5"/>
<dbReference type="InParanoid" id="A0A0P0W3U5"/>
<evidence type="ECO:0000313" key="3">
    <source>
        <dbReference type="Proteomes" id="UP000059680"/>
    </source>
</evidence>
<feature type="region of interest" description="Disordered" evidence="1">
    <location>
        <begin position="63"/>
        <end position="86"/>
    </location>
</feature>
<evidence type="ECO:0000256" key="1">
    <source>
        <dbReference type="SAM" id="MobiDB-lite"/>
    </source>
</evidence>
<dbReference type="Proteomes" id="UP000059680">
    <property type="component" value="Chromosome 3"/>
</dbReference>
<gene>
    <name evidence="2" type="ordered locus">Os03g0782066</name>
    <name evidence="2" type="ORF">OSNPB_030782066</name>
</gene>